<dbReference type="InterPro" id="IPR037813">
    <property type="entry name" value="TAF2"/>
</dbReference>
<sequence length="188" mass="21261">MDHRRIYSYTELDISVPDNGIVGLHAENLGIETVLIDGEPTEFEYHPHLQHGESEKGWDSVSSPIAAGAAYTLALVREMVPNLLINCCKVFKSVPERRGQMHTENGFQSSTEAKQNVKLVRINYWVERAEMGIHFDDNVIHTNNQIRRARCWFPCIDDSSQCCCYDLEFTVAQNLVAVSTGSLLYQAL</sequence>
<dbReference type="GO" id="GO:0005669">
    <property type="term" value="C:transcription factor TFIID complex"/>
    <property type="evidence" value="ECO:0007669"/>
    <property type="project" value="InterPro"/>
</dbReference>
<dbReference type="EMBL" id="JAAARO010000015">
    <property type="protein sequence ID" value="KAF5734616.1"/>
    <property type="molecule type" value="Genomic_DNA"/>
</dbReference>
<dbReference type="PANTHER" id="PTHR15137">
    <property type="entry name" value="TRANSCRIPTION INITIATION FACTOR TFIID"/>
    <property type="match status" value="1"/>
</dbReference>
<keyword evidence="2" id="KW-1185">Reference proteome</keyword>
<dbReference type="GO" id="GO:0000976">
    <property type="term" value="F:transcription cis-regulatory region binding"/>
    <property type="evidence" value="ECO:0007669"/>
    <property type="project" value="TreeGrafter"/>
</dbReference>
<dbReference type="AlphaFoldDB" id="A0A7J7CKW7"/>
<protein>
    <recommendedName>
        <fullName evidence="3">Transcription initiation factor TFIID subunit 2</fullName>
    </recommendedName>
</protein>
<dbReference type="Gene3D" id="2.60.40.1730">
    <property type="entry name" value="tricorn interacting facor f3 domain"/>
    <property type="match status" value="1"/>
</dbReference>
<evidence type="ECO:0000313" key="1">
    <source>
        <dbReference type="EMBL" id="KAF5734616.1"/>
    </source>
</evidence>
<dbReference type="SUPFAM" id="SSF63737">
    <property type="entry name" value="Leukotriene A4 hydrolase N-terminal domain"/>
    <property type="match status" value="1"/>
</dbReference>
<dbReference type="InterPro" id="IPR042097">
    <property type="entry name" value="Aminopeptidase_N-like_N_sf"/>
</dbReference>
<accession>A0A7J7CKW7</accession>
<comment type="caution">
    <text evidence="1">The sequence shown here is derived from an EMBL/GenBank/DDBJ whole genome shotgun (WGS) entry which is preliminary data.</text>
</comment>
<dbReference type="GO" id="GO:0003682">
    <property type="term" value="F:chromatin binding"/>
    <property type="evidence" value="ECO:0007669"/>
    <property type="project" value="TreeGrafter"/>
</dbReference>
<dbReference type="GO" id="GO:0016251">
    <property type="term" value="F:RNA polymerase II general transcription initiation factor activity"/>
    <property type="evidence" value="ECO:0007669"/>
    <property type="project" value="TreeGrafter"/>
</dbReference>
<evidence type="ECO:0008006" key="3">
    <source>
        <dbReference type="Google" id="ProtNLM"/>
    </source>
</evidence>
<organism evidence="1 2">
    <name type="scientific">Tripterygium wilfordii</name>
    <name type="common">Thunder God vine</name>
    <dbReference type="NCBI Taxonomy" id="458696"/>
    <lineage>
        <taxon>Eukaryota</taxon>
        <taxon>Viridiplantae</taxon>
        <taxon>Streptophyta</taxon>
        <taxon>Embryophyta</taxon>
        <taxon>Tracheophyta</taxon>
        <taxon>Spermatophyta</taxon>
        <taxon>Magnoliopsida</taxon>
        <taxon>eudicotyledons</taxon>
        <taxon>Gunneridae</taxon>
        <taxon>Pentapetalae</taxon>
        <taxon>rosids</taxon>
        <taxon>fabids</taxon>
        <taxon>Celastrales</taxon>
        <taxon>Celastraceae</taxon>
        <taxon>Tripterygium</taxon>
    </lineage>
</organism>
<dbReference type="PANTHER" id="PTHR15137:SF9">
    <property type="entry name" value="TRANSCRIPTION INITIATION FACTOR TFIID SUBUNIT 2"/>
    <property type="match status" value="1"/>
</dbReference>
<evidence type="ECO:0000313" key="2">
    <source>
        <dbReference type="Proteomes" id="UP000593562"/>
    </source>
</evidence>
<gene>
    <name evidence="1" type="ORF">HS088_TW15G00108</name>
</gene>
<dbReference type="GO" id="GO:0006367">
    <property type="term" value="P:transcription initiation at RNA polymerase II promoter"/>
    <property type="evidence" value="ECO:0007669"/>
    <property type="project" value="TreeGrafter"/>
</dbReference>
<name>A0A7J7CKW7_TRIWF</name>
<proteinExistence type="predicted"/>
<reference evidence="1 2" key="1">
    <citation type="journal article" date="2020" name="Nat. Commun.">
        <title>Genome of Tripterygium wilfordii and identification of cytochrome P450 involved in triptolide biosynthesis.</title>
        <authorList>
            <person name="Tu L."/>
            <person name="Su P."/>
            <person name="Zhang Z."/>
            <person name="Gao L."/>
            <person name="Wang J."/>
            <person name="Hu T."/>
            <person name="Zhou J."/>
            <person name="Zhang Y."/>
            <person name="Zhao Y."/>
            <person name="Liu Y."/>
            <person name="Song Y."/>
            <person name="Tong Y."/>
            <person name="Lu Y."/>
            <person name="Yang J."/>
            <person name="Xu C."/>
            <person name="Jia M."/>
            <person name="Peters R.J."/>
            <person name="Huang L."/>
            <person name="Gao W."/>
        </authorList>
    </citation>
    <scope>NUCLEOTIDE SEQUENCE [LARGE SCALE GENOMIC DNA]</scope>
    <source>
        <strain evidence="2">cv. XIE 37</strain>
        <tissue evidence="1">Leaf</tissue>
    </source>
</reference>
<dbReference type="InParanoid" id="A0A7J7CKW7"/>
<dbReference type="Proteomes" id="UP000593562">
    <property type="component" value="Unassembled WGS sequence"/>
</dbReference>